<feature type="chain" id="PRO_5007832419" description="Integrating conjugative element protein" evidence="1">
    <location>
        <begin position="22"/>
        <end position="244"/>
    </location>
</feature>
<sequence length="244" mass="28301">MQMKFLNCLTLFFCFSFLSIAEETNVPQNHNVSTLKVKDNTVQESYLKSWGISQDEYDRYLYLKNNTPRGYFTPNSNPIYYLGIEARSEAERNKYARLIAKMEYENFEKVQEFSKLIQKHQSELYASEGVIDPNFLKEAALKASLSAKKNSSVGFKSYIYVDTECVLKCKEIIDAEIFKLVKGRTKQIHIIFPDSVTAESLNIWANKMQIPYELNERDAILLRTKRGGDDENVDTYPTVKTKLF</sequence>
<comment type="caution">
    <text evidence="2">The sequence shown here is derived from an EMBL/GenBank/DDBJ whole genome shotgun (WGS) entry which is preliminary data.</text>
</comment>
<accession>A0A162AXN1</accession>
<dbReference type="AlphaFoldDB" id="A0A162AXN1"/>
<dbReference type="PATRIC" id="fig|1365257.3.peg.3781"/>
<gene>
    <name evidence="2" type="ORF">N478_03725</name>
</gene>
<evidence type="ECO:0000313" key="3">
    <source>
        <dbReference type="Proteomes" id="UP000076661"/>
    </source>
</evidence>
<name>A0A162AXN1_9GAMM</name>
<keyword evidence="1" id="KW-0732">Signal</keyword>
<organism evidence="2 3">
    <name type="scientific">Pseudoalteromonas luteoviolacea S4060-1</name>
    <dbReference type="NCBI Taxonomy" id="1365257"/>
    <lineage>
        <taxon>Bacteria</taxon>
        <taxon>Pseudomonadati</taxon>
        <taxon>Pseudomonadota</taxon>
        <taxon>Gammaproteobacteria</taxon>
        <taxon>Alteromonadales</taxon>
        <taxon>Pseudoalteromonadaceae</taxon>
        <taxon>Pseudoalteromonas</taxon>
    </lineage>
</organism>
<dbReference type="EMBL" id="AUXX01000034">
    <property type="protein sequence ID" value="KZN63372.1"/>
    <property type="molecule type" value="Genomic_DNA"/>
</dbReference>
<proteinExistence type="predicted"/>
<dbReference type="RefSeq" id="WP_063382155.1">
    <property type="nucleotide sequence ID" value="NZ_AUXX01000034.1"/>
</dbReference>
<evidence type="ECO:0008006" key="4">
    <source>
        <dbReference type="Google" id="ProtNLM"/>
    </source>
</evidence>
<reference evidence="2 3" key="1">
    <citation type="submission" date="2013-07" db="EMBL/GenBank/DDBJ databases">
        <title>Comparative Genomic and Metabolomic Analysis of Twelve Strains of Pseudoalteromonas luteoviolacea.</title>
        <authorList>
            <person name="Vynne N.G."/>
            <person name="Mansson M."/>
            <person name="Gram L."/>
        </authorList>
    </citation>
    <scope>NUCLEOTIDE SEQUENCE [LARGE SCALE GENOMIC DNA]</scope>
    <source>
        <strain evidence="2 3">S4060-1</strain>
    </source>
</reference>
<evidence type="ECO:0000256" key="1">
    <source>
        <dbReference type="SAM" id="SignalP"/>
    </source>
</evidence>
<evidence type="ECO:0000313" key="2">
    <source>
        <dbReference type="EMBL" id="KZN63372.1"/>
    </source>
</evidence>
<dbReference type="Proteomes" id="UP000076661">
    <property type="component" value="Unassembled WGS sequence"/>
</dbReference>
<protein>
    <recommendedName>
        <fullName evidence="4">Integrating conjugative element protein</fullName>
    </recommendedName>
</protein>
<feature type="signal peptide" evidence="1">
    <location>
        <begin position="1"/>
        <end position="21"/>
    </location>
</feature>